<dbReference type="EMBL" id="QRDW01000001">
    <property type="protein sequence ID" value="RED53779.1"/>
    <property type="molecule type" value="Genomic_DNA"/>
</dbReference>
<keyword evidence="1" id="KW-0808">Transferase</keyword>
<evidence type="ECO:0000313" key="2">
    <source>
        <dbReference type="Proteomes" id="UP000256845"/>
    </source>
</evidence>
<dbReference type="AlphaFoldDB" id="A0A3D9HWI8"/>
<dbReference type="GO" id="GO:0016301">
    <property type="term" value="F:kinase activity"/>
    <property type="evidence" value="ECO:0007669"/>
    <property type="project" value="UniProtKB-KW"/>
</dbReference>
<evidence type="ECO:0000313" key="1">
    <source>
        <dbReference type="EMBL" id="RED53779.1"/>
    </source>
</evidence>
<protein>
    <submittedName>
        <fullName evidence="1">Aspartate kinase</fullName>
    </submittedName>
</protein>
<name>A0A3D9HWI8_9PROT</name>
<accession>A0A3D9HWI8</accession>
<reference evidence="1 2" key="1">
    <citation type="submission" date="2018-07" db="EMBL/GenBank/DDBJ databases">
        <title>Genomic Encyclopedia of Type Strains, Phase III (KMG-III): the genomes of soil and plant-associated and newly described type strains.</title>
        <authorList>
            <person name="Whitman W."/>
        </authorList>
    </citation>
    <scope>NUCLEOTIDE SEQUENCE [LARGE SCALE GENOMIC DNA]</scope>
    <source>
        <strain evidence="1 2">CECT 8488</strain>
    </source>
</reference>
<keyword evidence="2" id="KW-1185">Reference proteome</keyword>
<organism evidence="1 2">
    <name type="scientific">Aestuariispira insulae</name>
    <dbReference type="NCBI Taxonomy" id="1461337"/>
    <lineage>
        <taxon>Bacteria</taxon>
        <taxon>Pseudomonadati</taxon>
        <taxon>Pseudomonadota</taxon>
        <taxon>Alphaproteobacteria</taxon>
        <taxon>Rhodospirillales</taxon>
        <taxon>Kiloniellaceae</taxon>
        <taxon>Aestuariispira</taxon>
    </lineage>
</organism>
<gene>
    <name evidence="1" type="ORF">DFP90_101578</name>
</gene>
<comment type="caution">
    <text evidence="1">The sequence shown here is derived from an EMBL/GenBank/DDBJ whole genome shotgun (WGS) entry which is preliminary data.</text>
</comment>
<proteinExistence type="predicted"/>
<sequence>MKKFYFHQLCYKYNNMISISTVLQDIIKGNPFLEFGFHHGLFNLTQLARYLQPLVESRARKEAQVTAITMNLSRLQSRIKSDTPKPERFVIDAVNINSGLCAVTYRKAPDLHGILNRLYSRVHEESGFCSLSQGMHEITMVVENRHRGWLDDNCRQKPIAAYDHVAAVTVQFAKSYVDVPGMLYMLLQRVTLQNINLIEIASTYTEIMMFIDEADTRTIFDTLFQSFLVKSGSDSHF</sequence>
<dbReference type="Proteomes" id="UP000256845">
    <property type="component" value="Unassembled WGS sequence"/>
</dbReference>
<keyword evidence="1" id="KW-0418">Kinase</keyword>